<dbReference type="InterPro" id="IPR021059">
    <property type="entry name" value="DnaJ-related_N"/>
</dbReference>
<reference evidence="4" key="2">
    <citation type="submission" date="2019-06" db="EMBL/GenBank/DDBJ databases">
        <title>Co-occurence of chitin degradation, pigmentation and bioactivity in marine Pseudoalteromonas.</title>
        <authorList>
            <person name="Sonnenschein E.C."/>
            <person name="Bech P.K."/>
        </authorList>
    </citation>
    <scope>NUCLEOTIDE SEQUENCE [LARGE SCALE GENOMIC DNA]</scope>
    <source>
        <strain evidence="4">S3790</strain>
    </source>
</reference>
<organism evidence="3 4">
    <name type="scientific">Pseudoalteromonas aurantia</name>
    <dbReference type="NCBI Taxonomy" id="43654"/>
    <lineage>
        <taxon>Bacteria</taxon>
        <taxon>Pseudomonadati</taxon>
        <taxon>Pseudomonadota</taxon>
        <taxon>Gammaproteobacteria</taxon>
        <taxon>Alteromonadales</taxon>
        <taxon>Pseudoalteromonadaceae</taxon>
        <taxon>Pseudoalteromonas</taxon>
    </lineage>
</organism>
<evidence type="ECO:0000259" key="2">
    <source>
        <dbReference type="Pfam" id="PF12339"/>
    </source>
</evidence>
<reference evidence="3 4" key="1">
    <citation type="submission" date="2018-01" db="EMBL/GenBank/DDBJ databases">
        <authorList>
            <person name="Paulsen S."/>
            <person name="Gram L.K."/>
        </authorList>
    </citation>
    <scope>NUCLEOTIDE SEQUENCE [LARGE SCALE GENOMIC DNA]</scope>
    <source>
        <strain evidence="3 4">S3790</strain>
    </source>
</reference>
<feature type="domain" description="DnaJ-related protein N-terminal" evidence="2">
    <location>
        <begin position="6"/>
        <end position="120"/>
    </location>
</feature>
<comment type="caution">
    <text evidence="3">The sequence shown here is derived from an EMBL/GenBank/DDBJ whole genome shotgun (WGS) entry which is preliminary data.</text>
</comment>
<sequence>MFNPLLDIIFTELSGGKVFKVHTLAAVLTQQGNLPPLDDEPNKSLFKRNFLVMNALFQLQTELLQSQQYLHIDSMSIYLSSKLDKQLMIDSPLRDYYLDWRNYDTSTQEIEGLLTHFWQTLHTKNKVKPITETQLQALCQAWQLPYPFTQKQLSKKWRQHALASHPDKNPAGGEVFKRLHDEYIKLKSVASDLFGAP</sequence>
<dbReference type="Pfam" id="PF12339">
    <property type="entry name" value="DNAJ_related"/>
    <property type="match status" value="1"/>
</dbReference>
<gene>
    <name evidence="3" type="ORF">CWC19_08345</name>
</gene>
<dbReference type="EMBL" id="PNBX01000030">
    <property type="protein sequence ID" value="TMO68765.1"/>
    <property type="molecule type" value="Genomic_DNA"/>
</dbReference>
<dbReference type="OrthoDB" id="581986at2"/>
<name>A0A5S3VA91_9GAMM</name>
<dbReference type="RefSeq" id="WP_138591452.1">
    <property type="nucleotide sequence ID" value="NZ_PNBX01000030.1"/>
</dbReference>
<evidence type="ECO:0000313" key="3">
    <source>
        <dbReference type="EMBL" id="TMO68765.1"/>
    </source>
</evidence>
<evidence type="ECO:0000313" key="4">
    <source>
        <dbReference type="Proteomes" id="UP000307217"/>
    </source>
</evidence>
<dbReference type="Proteomes" id="UP000307217">
    <property type="component" value="Unassembled WGS sequence"/>
</dbReference>
<evidence type="ECO:0000256" key="1">
    <source>
        <dbReference type="ARBA" id="ARBA00023186"/>
    </source>
</evidence>
<keyword evidence="1" id="KW-0143">Chaperone</keyword>
<dbReference type="InterPro" id="IPR036869">
    <property type="entry name" value="J_dom_sf"/>
</dbReference>
<protein>
    <submittedName>
        <fullName evidence="3">Molecular chaperone DnaJ</fullName>
    </submittedName>
</protein>
<accession>A0A5S3VA91</accession>
<dbReference type="SUPFAM" id="SSF46565">
    <property type="entry name" value="Chaperone J-domain"/>
    <property type="match status" value="1"/>
</dbReference>
<dbReference type="AlphaFoldDB" id="A0A5S3VA91"/>
<proteinExistence type="predicted"/>